<name>Q9D4Z6_MOUSE</name>
<dbReference type="AlphaFoldDB" id="Q9D4Z6"/>
<organism evidence="1">
    <name type="scientific">Mus musculus</name>
    <name type="common">Mouse</name>
    <dbReference type="NCBI Taxonomy" id="10090"/>
    <lineage>
        <taxon>Eukaryota</taxon>
        <taxon>Metazoa</taxon>
        <taxon>Chordata</taxon>
        <taxon>Craniata</taxon>
        <taxon>Vertebrata</taxon>
        <taxon>Euteleostomi</taxon>
        <taxon>Mammalia</taxon>
        <taxon>Eutheria</taxon>
        <taxon>Euarchontoglires</taxon>
        <taxon>Glires</taxon>
        <taxon>Rodentia</taxon>
        <taxon>Myomorpha</taxon>
        <taxon>Muroidea</taxon>
        <taxon>Muridae</taxon>
        <taxon>Murinae</taxon>
        <taxon>Mus</taxon>
        <taxon>Mus</taxon>
    </lineage>
</organism>
<reference evidence="1" key="2">
    <citation type="journal article" date="2000" name="Genome Res.">
        <title>Normalization and subtraction of cap-trapper-selected cDNAs to prepare full-length cDNA libraries for rapid discovery of new genes.</title>
        <authorList>
            <person name="Carninci P."/>
            <person name="Shibata Y."/>
            <person name="Hayatsu N."/>
            <person name="Sugahara Y."/>
            <person name="Shibata K."/>
            <person name="Itoh M."/>
            <person name="Konno H."/>
            <person name="Okazaki Y."/>
            <person name="Muramatsu M."/>
            <person name="Hayashizaki Y."/>
        </authorList>
    </citation>
    <scope>NUCLEOTIDE SEQUENCE</scope>
    <source>
        <strain evidence="1">C57BL/6J</strain>
        <tissue evidence="1">Testis</tissue>
    </source>
</reference>
<dbReference type="EMBL" id="AK015966">
    <property type="protein sequence ID" value="BAB30056.1"/>
    <property type="molecule type" value="mRNA"/>
</dbReference>
<reference evidence="1" key="6">
    <citation type="journal article" date="2002" name="Nature">
        <title>Analysis of the mouse transcriptome based on functional annotation of 60,770 full-length cDNAs.</title>
        <authorList>
            <consortium name="The FANTOM Consortium and the RIKEN Genome Exploration Research Group Phase I and II Team"/>
        </authorList>
    </citation>
    <scope>NUCLEOTIDE SEQUENCE</scope>
    <source>
        <strain evidence="1">C57BL/6J</strain>
        <tissue evidence="1">Testis</tissue>
    </source>
</reference>
<reference evidence="1" key="7">
    <citation type="journal article" date="2005" name="Science">
        <title>The Transcriptional Landscape of the Mammalian Genome.</title>
        <authorList>
            <consortium name="The FANTOM Consortium"/>
            <consortium name="Riken Genome Exploration Research Group and Genome Science Group (Genome Network Project Core Group)"/>
        </authorList>
    </citation>
    <scope>NUCLEOTIDE SEQUENCE</scope>
    <source>
        <strain evidence="1">C57BL/6J</strain>
        <tissue evidence="1">Testis</tissue>
    </source>
</reference>
<reference evidence="1" key="5">
    <citation type="journal article" date="2001" name="Nature">
        <title>Functional annotation of a full-length mouse cDNA collection.</title>
        <authorList>
            <consortium name="The RIKEN Genome Exploration Research Group Phase II Team and the FANTOM Consortium"/>
        </authorList>
    </citation>
    <scope>NUCLEOTIDE SEQUENCE</scope>
    <source>
        <strain evidence="1">C57BL/6J</strain>
        <tissue evidence="1">Testis</tissue>
    </source>
</reference>
<dbReference type="MGI" id="MGI:1922484">
    <property type="gene designation" value="Rnf19b"/>
</dbReference>
<reference evidence="1" key="4">
    <citation type="submission" date="2000-07" db="EMBL/GenBank/DDBJ databases">
        <authorList>
            <person name="Adachi J."/>
            <person name="Aizawa K."/>
            <person name="Akahira S."/>
            <person name="Akimura T."/>
            <person name="Arai A."/>
            <person name="Aono H."/>
            <person name="Arakawa T."/>
            <person name="Bono H."/>
            <person name="Carninci P."/>
            <person name="Fukuda S."/>
            <person name="Fukunishi Y."/>
            <person name="Furuno M."/>
            <person name="Hanagaki T."/>
            <person name="Hara A."/>
            <person name="Hayatsu N."/>
            <person name="Hiramoto K."/>
            <person name="Hiraoka T."/>
            <person name="Hori F."/>
            <person name="Imotani K."/>
            <person name="Ishii Y."/>
            <person name="Itoh M."/>
            <person name="Izawa M."/>
            <person name="Kasukawa T."/>
            <person name="Kato H."/>
            <person name="Kawai J."/>
            <person name="Kojima Y."/>
            <person name="Konno H."/>
            <person name="Kouda M."/>
            <person name="Koya S."/>
            <person name="Kurihara C."/>
            <person name="Matsuyama T."/>
            <person name="Miyazaki A."/>
            <person name="Nishi K."/>
            <person name="Nomura K."/>
            <person name="Numazaki R."/>
            <person name="Ohno M."/>
            <person name="Okazaki Y."/>
            <person name="Okido T."/>
            <person name="Owa C."/>
            <person name="Saito H."/>
            <person name="Saito R."/>
            <person name="Sakai C."/>
            <person name="Sakai K."/>
            <person name="Sano H."/>
            <person name="Sasaki D."/>
            <person name="Shibata K."/>
            <person name="Shibata Y."/>
            <person name="Shinagawa A."/>
            <person name="Shiraki T."/>
            <person name="Sogabe Y."/>
            <person name="Suzuki H."/>
            <person name="Tagami M."/>
            <person name="Tagawa A."/>
            <person name="Takahashi F."/>
            <person name="Tanaka T."/>
            <person name="Tejima Y."/>
            <person name="Toya T."/>
            <person name="Yamamura T."/>
            <person name="Yasunishi A."/>
            <person name="Yoshida K."/>
            <person name="Yoshino M."/>
            <person name="Muramatsu M."/>
            <person name="Hayashizaki Y."/>
        </authorList>
    </citation>
    <scope>NUCLEOTIDE SEQUENCE</scope>
    <source>
        <strain evidence="1">C57BL/6J</strain>
        <tissue evidence="1">Testis</tissue>
    </source>
</reference>
<reference evidence="1" key="8">
    <citation type="journal article" date="2005" name="Science">
        <title>Antisense Transcription in the Mammalian Transcriptome.</title>
        <authorList>
            <consortium name="RIKEN Genome Exploration Research Group and Genome Science Group (Genome Network Project Core Group) and the FANTOM Consortium"/>
        </authorList>
    </citation>
    <scope>NUCLEOTIDE SEQUENCE</scope>
    <source>
        <strain evidence="1">C57BL/6J</strain>
        <tissue evidence="1">Testis</tissue>
    </source>
</reference>
<accession>Q9D4Z6</accession>
<reference evidence="1" key="1">
    <citation type="journal article" date="1999" name="Methods Enzymol.">
        <title>High-efficiency full-length cDNA cloning.</title>
        <authorList>
            <person name="Carninci P."/>
            <person name="Hayashizaki Y."/>
        </authorList>
    </citation>
    <scope>NUCLEOTIDE SEQUENCE</scope>
    <source>
        <strain evidence="1">C57BL/6J</strain>
        <tissue evidence="1">Testis</tissue>
    </source>
</reference>
<evidence type="ECO:0000313" key="1">
    <source>
        <dbReference type="EMBL" id="BAB30056.1"/>
    </source>
</evidence>
<reference evidence="1" key="3">
    <citation type="journal article" date="2000" name="Genome Res.">
        <title>RIKEN integrated sequence analysis (RISA) system--384-format sequencing pipeline with 384 multicapillary sequencer.</title>
        <authorList>
            <person name="Shibata K."/>
            <person name="Itoh M."/>
            <person name="Aizawa K."/>
            <person name="Nagaoka S."/>
            <person name="Sasaki N."/>
            <person name="Carninci P."/>
            <person name="Konno H."/>
            <person name="Akiyama J."/>
            <person name="Nishi K."/>
            <person name="Kitsunai T."/>
            <person name="Tashiro H."/>
            <person name="Itoh M."/>
            <person name="Sumi N."/>
            <person name="Ishii Y."/>
            <person name="Nakamura S."/>
            <person name="Hazama M."/>
            <person name="Nishine T."/>
            <person name="Harada A."/>
            <person name="Yamamoto R."/>
            <person name="Matsumoto H."/>
            <person name="Sakaguchi S."/>
            <person name="Ikegami T."/>
            <person name="Kashiwagi K."/>
            <person name="Fujiwake S."/>
            <person name="Inoue K."/>
            <person name="Togawa Y."/>
            <person name="Izawa M."/>
            <person name="Ohara E."/>
            <person name="Watahiki M."/>
            <person name="Yoneda Y."/>
            <person name="Ishikawa T."/>
            <person name="Ozawa K."/>
            <person name="Tanaka T."/>
            <person name="Matsuura S."/>
            <person name="Kawai J."/>
            <person name="Okazaki Y."/>
            <person name="Muramatsu M."/>
            <person name="Inoue Y."/>
            <person name="Kira A."/>
            <person name="Hayashizaki Y."/>
        </authorList>
    </citation>
    <scope>NUCLEOTIDE SEQUENCE</scope>
    <source>
        <strain evidence="1">C57BL/6J</strain>
        <tissue evidence="1">Testis</tissue>
    </source>
</reference>
<protein>
    <submittedName>
        <fullName evidence="1">Uncharacterized protein</fullName>
    </submittedName>
</protein>
<proteinExistence type="evidence at transcript level"/>
<sequence length="172" mass="18479">MQGPYSETASFAALSGGTLSGGILSSGKGKYSRLEVQADVQKEIFPKDTASLGAISDSASTRAMAGSIISSYNPQDRECNNMEIQVDIEAKPSHYQLVYLLPYAVKDGASRQQPLWKILLLRLHRPPCISLHIGTGNAVNGLGVSVRKCPRDVPVRLKGTCWGEKADSFGDP</sequence>
<evidence type="ECO:0000313" key="2">
    <source>
        <dbReference type="MGI" id="MGI:1922484"/>
    </source>
</evidence>
<gene>
    <name evidence="2" type="primary">Rnf19b</name>
    <name evidence="2" type="synonym">Ibrdc3</name>
</gene>
<dbReference type="AGR" id="MGI:1922484"/>